<dbReference type="AlphaFoldDB" id="A0A3R6VHQ6"/>
<feature type="transmembrane region" description="Helical" evidence="6">
    <location>
        <begin position="166"/>
        <end position="184"/>
    </location>
</feature>
<accession>A0A3R6VHQ6</accession>
<protein>
    <recommendedName>
        <fullName evidence="9">BAX inhibitor (BI)-1/YccA family protein</fullName>
    </recommendedName>
</protein>
<organism evidence="7 8">
    <name type="scientific">Bombilactobacillus bombi</name>
    <dbReference type="NCBI Taxonomy" id="1303590"/>
    <lineage>
        <taxon>Bacteria</taxon>
        <taxon>Bacillati</taxon>
        <taxon>Bacillota</taxon>
        <taxon>Bacilli</taxon>
        <taxon>Lactobacillales</taxon>
        <taxon>Lactobacillaceae</taxon>
        <taxon>Bombilactobacillus</taxon>
    </lineage>
</organism>
<sequence>MPVMEQTKDGALAKFTSLVYLYTGLGVAFWLLSAFALAKNQAFSIPILMWGAQHRLLATVLAIAIPIGLLYLCQSLAQRSYFLTFVCYIAFLASFSITGMPIFFAYSAKSIVQATSMTAIAFIVMAGYGYFTRTNLMTWSKTLMIGLIAVIVVSILNLILFKSSLAMLIINAITMILFLGFIAFDSQNLKQIYQQNQGANLGAIALIASINLVLDFINLLLSLLSIFGNNDN</sequence>
<evidence type="ECO:0000313" key="8">
    <source>
        <dbReference type="Proteomes" id="UP000284822"/>
    </source>
</evidence>
<dbReference type="PANTHER" id="PTHR23291">
    <property type="entry name" value="BAX INHIBITOR-RELATED"/>
    <property type="match status" value="1"/>
</dbReference>
<dbReference type="Proteomes" id="UP000284822">
    <property type="component" value="Unassembled WGS sequence"/>
</dbReference>
<dbReference type="EMBL" id="QOCS01000004">
    <property type="protein sequence ID" value="RHW48495.1"/>
    <property type="molecule type" value="Genomic_DNA"/>
</dbReference>
<comment type="caution">
    <text evidence="7">The sequence shown here is derived from an EMBL/GenBank/DDBJ whole genome shotgun (WGS) entry which is preliminary data.</text>
</comment>
<comment type="similarity">
    <text evidence="2 6">Belongs to the BI1 family.</text>
</comment>
<dbReference type="RefSeq" id="WP_118910003.1">
    <property type="nucleotide sequence ID" value="NZ_QOCS01000004.1"/>
</dbReference>
<evidence type="ECO:0008006" key="9">
    <source>
        <dbReference type="Google" id="ProtNLM"/>
    </source>
</evidence>
<feature type="transmembrane region" description="Helical" evidence="6">
    <location>
        <begin position="111"/>
        <end position="131"/>
    </location>
</feature>
<evidence type="ECO:0000256" key="5">
    <source>
        <dbReference type="ARBA" id="ARBA00023136"/>
    </source>
</evidence>
<dbReference type="InterPro" id="IPR006214">
    <property type="entry name" value="Bax_inhibitor_1-related"/>
</dbReference>
<evidence type="ECO:0000256" key="1">
    <source>
        <dbReference type="ARBA" id="ARBA00004141"/>
    </source>
</evidence>
<keyword evidence="3 6" id="KW-0812">Transmembrane</keyword>
<feature type="transmembrane region" description="Helical" evidence="6">
    <location>
        <begin position="85"/>
        <end position="105"/>
    </location>
</feature>
<proteinExistence type="inferred from homology"/>
<dbReference type="GO" id="GO:0005886">
    <property type="term" value="C:plasma membrane"/>
    <property type="evidence" value="ECO:0007669"/>
    <property type="project" value="TreeGrafter"/>
</dbReference>
<evidence type="ECO:0000313" key="7">
    <source>
        <dbReference type="EMBL" id="RHW48495.1"/>
    </source>
</evidence>
<gene>
    <name evidence="7" type="ORF">DS832_01110</name>
</gene>
<feature type="transmembrane region" description="Helical" evidence="6">
    <location>
        <begin position="12"/>
        <end position="36"/>
    </location>
</feature>
<name>A0A3R6VHQ6_9LACO</name>
<evidence type="ECO:0000256" key="6">
    <source>
        <dbReference type="RuleBase" id="RU004379"/>
    </source>
</evidence>
<feature type="transmembrane region" description="Helical" evidence="6">
    <location>
        <begin position="204"/>
        <end position="227"/>
    </location>
</feature>
<feature type="transmembrane region" description="Helical" evidence="6">
    <location>
        <begin position="143"/>
        <end position="160"/>
    </location>
</feature>
<dbReference type="Pfam" id="PF01027">
    <property type="entry name" value="Bax1-I"/>
    <property type="match status" value="1"/>
</dbReference>
<keyword evidence="5 6" id="KW-0472">Membrane</keyword>
<evidence type="ECO:0000256" key="2">
    <source>
        <dbReference type="ARBA" id="ARBA00010350"/>
    </source>
</evidence>
<comment type="subcellular location">
    <subcellularLocation>
        <location evidence="1">Membrane</location>
        <topology evidence="1">Multi-pass membrane protein</topology>
    </subcellularLocation>
</comment>
<feature type="transmembrane region" description="Helical" evidence="6">
    <location>
        <begin position="56"/>
        <end position="73"/>
    </location>
</feature>
<evidence type="ECO:0000256" key="3">
    <source>
        <dbReference type="ARBA" id="ARBA00022692"/>
    </source>
</evidence>
<evidence type="ECO:0000256" key="4">
    <source>
        <dbReference type="ARBA" id="ARBA00022989"/>
    </source>
</evidence>
<reference evidence="7 8" key="1">
    <citation type="submission" date="2018-07" db="EMBL/GenBank/DDBJ databases">
        <title>Genome sequences of six Lactobacillus spp. isolated from bumble bee guts.</title>
        <authorList>
            <person name="Motta E.V.S."/>
            <person name="Moran N.A."/>
        </authorList>
    </citation>
    <scope>NUCLEOTIDE SEQUENCE [LARGE SCALE GENOMIC DNA]</scope>
    <source>
        <strain evidence="7 8">LV-8.1</strain>
    </source>
</reference>
<keyword evidence="4 6" id="KW-1133">Transmembrane helix</keyword>
<dbReference type="PANTHER" id="PTHR23291:SF50">
    <property type="entry name" value="PROTEIN LIFEGUARD 4"/>
    <property type="match status" value="1"/>
</dbReference>